<evidence type="ECO:0000256" key="9">
    <source>
        <dbReference type="RuleBase" id="RU369094"/>
    </source>
</evidence>
<comment type="subcellular location">
    <subcellularLocation>
        <location evidence="8 9">Nucleus</location>
    </subcellularLocation>
</comment>
<feature type="region of interest" description="Disordered" evidence="10">
    <location>
        <begin position="165"/>
        <end position="185"/>
    </location>
</feature>
<sequence>MKAVMIHAGGGSQSTSKFPCFSSSPSSTCPSTAPNIPITPSTPSSSSTTTGSTLSRVNGNNSAKKNKGNNSSQNLRCPRCDSTNTKFCYYNNYNLTQPRHFCKTCRRYWTKGGTLRNVPIGGGCRKNKSTSANSASSALAKARATFSTAILFNGLNPGFLQNGFLDPPHPQPGPSPTLCASSPLPQGQTMPHILSLLRAEATHFPNPNSSPNPIPDPNPTPPAFTALKTEGTHNLGLDMYGNGAPSLLEVEALGSGNGSNILELYQKWKSSGDYNNYCCGNENGNGGRVAILGNLMGSSSSSSSPLKLNGSDALPLGGAGESGLGGYGIINSSFSSGWPEFPTVPINGTFP</sequence>
<feature type="compositionally biased region" description="Pro residues" evidence="10">
    <location>
        <begin position="208"/>
        <end position="221"/>
    </location>
</feature>
<keyword evidence="13" id="KW-1185">Reference proteome</keyword>
<keyword evidence="2 8" id="KW-0863">Zinc-finger</keyword>
<organism evidence="12 13">
    <name type="scientific">Carnegiea gigantea</name>
    <dbReference type="NCBI Taxonomy" id="171969"/>
    <lineage>
        <taxon>Eukaryota</taxon>
        <taxon>Viridiplantae</taxon>
        <taxon>Streptophyta</taxon>
        <taxon>Embryophyta</taxon>
        <taxon>Tracheophyta</taxon>
        <taxon>Spermatophyta</taxon>
        <taxon>Magnoliopsida</taxon>
        <taxon>eudicotyledons</taxon>
        <taxon>Gunneridae</taxon>
        <taxon>Pentapetalae</taxon>
        <taxon>Caryophyllales</taxon>
        <taxon>Cactineae</taxon>
        <taxon>Cactaceae</taxon>
        <taxon>Cactoideae</taxon>
        <taxon>Echinocereeae</taxon>
        <taxon>Carnegiea</taxon>
    </lineage>
</organism>
<dbReference type="GO" id="GO:0008270">
    <property type="term" value="F:zinc ion binding"/>
    <property type="evidence" value="ECO:0007669"/>
    <property type="project" value="UniProtKB-KW"/>
</dbReference>
<keyword evidence="6 9" id="KW-0804">Transcription</keyword>
<dbReference type="OrthoDB" id="1927254at2759"/>
<name>A0A9Q1KNI5_9CARY</name>
<dbReference type="InterPro" id="IPR045174">
    <property type="entry name" value="Dof"/>
</dbReference>
<dbReference type="PANTHER" id="PTHR31992">
    <property type="entry name" value="DOF ZINC FINGER PROTEIN DOF1.4-RELATED"/>
    <property type="match status" value="1"/>
</dbReference>
<feature type="compositionally biased region" description="Low complexity" evidence="10">
    <location>
        <begin position="27"/>
        <end position="74"/>
    </location>
</feature>
<evidence type="ECO:0000256" key="4">
    <source>
        <dbReference type="ARBA" id="ARBA00023015"/>
    </source>
</evidence>
<evidence type="ECO:0000259" key="11">
    <source>
        <dbReference type="PROSITE" id="PS50884"/>
    </source>
</evidence>
<dbReference type="InterPro" id="IPR003851">
    <property type="entry name" value="Znf_Dof"/>
</dbReference>
<evidence type="ECO:0000256" key="1">
    <source>
        <dbReference type="ARBA" id="ARBA00022723"/>
    </source>
</evidence>
<dbReference type="PROSITE" id="PS01361">
    <property type="entry name" value="ZF_DOF_1"/>
    <property type="match status" value="1"/>
</dbReference>
<evidence type="ECO:0000313" key="13">
    <source>
        <dbReference type="Proteomes" id="UP001153076"/>
    </source>
</evidence>
<evidence type="ECO:0000313" key="12">
    <source>
        <dbReference type="EMBL" id="KAJ8446633.1"/>
    </source>
</evidence>
<evidence type="ECO:0000256" key="5">
    <source>
        <dbReference type="ARBA" id="ARBA00023125"/>
    </source>
</evidence>
<dbReference type="AlphaFoldDB" id="A0A9Q1KNI5"/>
<feature type="region of interest" description="Disordered" evidence="10">
    <location>
        <begin position="202"/>
        <end position="221"/>
    </location>
</feature>
<keyword evidence="1 9" id="KW-0479">Metal-binding</keyword>
<dbReference type="PROSITE" id="PS50884">
    <property type="entry name" value="ZF_DOF_2"/>
    <property type="match status" value="1"/>
</dbReference>
<evidence type="ECO:0000256" key="2">
    <source>
        <dbReference type="ARBA" id="ARBA00022771"/>
    </source>
</evidence>
<dbReference type="Proteomes" id="UP001153076">
    <property type="component" value="Unassembled WGS sequence"/>
</dbReference>
<dbReference type="GO" id="GO:0003677">
    <property type="term" value="F:DNA binding"/>
    <property type="evidence" value="ECO:0007669"/>
    <property type="project" value="UniProtKB-UniRule"/>
</dbReference>
<feature type="region of interest" description="Disordered" evidence="10">
    <location>
        <begin position="27"/>
        <end position="75"/>
    </location>
</feature>
<evidence type="ECO:0000256" key="3">
    <source>
        <dbReference type="ARBA" id="ARBA00022833"/>
    </source>
</evidence>
<accession>A0A9Q1KNI5</accession>
<evidence type="ECO:0000256" key="8">
    <source>
        <dbReference type="PROSITE-ProRule" id="PRU00071"/>
    </source>
</evidence>
<dbReference type="EMBL" id="JAKOGI010000051">
    <property type="protein sequence ID" value="KAJ8446633.1"/>
    <property type="molecule type" value="Genomic_DNA"/>
</dbReference>
<evidence type="ECO:0000256" key="10">
    <source>
        <dbReference type="SAM" id="MobiDB-lite"/>
    </source>
</evidence>
<keyword evidence="7 8" id="KW-0539">Nucleus</keyword>
<dbReference type="Pfam" id="PF02701">
    <property type="entry name" value="Zn_ribbon_Dof"/>
    <property type="match status" value="1"/>
</dbReference>
<dbReference type="GO" id="GO:0003700">
    <property type="term" value="F:DNA-binding transcription factor activity"/>
    <property type="evidence" value="ECO:0007669"/>
    <property type="project" value="UniProtKB-UniRule"/>
</dbReference>
<feature type="domain" description="Dof-type" evidence="11">
    <location>
        <begin position="75"/>
        <end position="129"/>
    </location>
</feature>
<evidence type="ECO:0000256" key="7">
    <source>
        <dbReference type="ARBA" id="ARBA00023242"/>
    </source>
</evidence>
<keyword evidence="3 9" id="KW-0862">Zinc</keyword>
<evidence type="ECO:0000256" key="6">
    <source>
        <dbReference type="ARBA" id="ARBA00023163"/>
    </source>
</evidence>
<protein>
    <recommendedName>
        <fullName evidence="9">Dof zinc finger protein</fullName>
    </recommendedName>
</protein>
<reference evidence="12" key="1">
    <citation type="submission" date="2022-04" db="EMBL/GenBank/DDBJ databases">
        <title>Carnegiea gigantea Genome sequencing and assembly v2.</title>
        <authorList>
            <person name="Copetti D."/>
            <person name="Sanderson M.J."/>
            <person name="Burquez A."/>
            <person name="Wojciechowski M.F."/>
        </authorList>
    </citation>
    <scope>NUCLEOTIDE SEQUENCE</scope>
    <source>
        <strain evidence="12">SGP5-SGP5p</strain>
        <tissue evidence="12">Aerial part</tissue>
    </source>
</reference>
<comment type="function">
    <text evidence="9">Transcription factor that binds specifically to a 5'-AA[AG]G-3' consensus core sequence.</text>
</comment>
<keyword evidence="5 8" id="KW-0238">DNA-binding</keyword>
<gene>
    <name evidence="12" type="ORF">Cgig2_002795</name>
</gene>
<proteinExistence type="predicted"/>
<keyword evidence="4 9" id="KW-0805">Transcription regulation</keyword>
<comment type="caution">
    <text evidence="12">The sequence shown here is derived from an EMBL/GenBank/DDBJ whole genome shotgun (WGS) entry which is preliminary data.</text>
</comment>
<dbReference type="GO" id="GO:0005634">
    <property type="term" value="C:nucleus"/>
    <property type="evidence" value="ECO:0007669"/>
    <property type="project" value="UniProtKB-SubCell"/>
</dbReference>
<dbReference type="PANTHER" id="PTHR31992:SF289">
    <property type="entry name" value="DOF ZINC FINGER PROTEIN"/>
    <property type="match status" value="1"/>
</dbReference>